<evidence type="ECO:0000313" key="2">
    <source>
        <dbReference type="Proteomes" id="UP000655420"/>
    </source>
</evidence>
<keyword evidence="2" id="KW-1185">Reference proteome</keyword>
<name>A0A8J7M5Z1_9RHOB</name>
<accession>A0A8J7M5Z1</accession>
<gene>
    <name evidence="1" type="ORF">H0I76_03905</name>
</gene>
<dbReference type="RefSeq" id="WP_200607292.1">
    <property type="nucleotide sequence ID" value="NZ_JAEHHL010000001.1"/>
</dbReference>
<organism evidence="1 2">
    <name type="scientific">Thermohalobaculum xanthum</name>
    <dbReference type="NCBI Taxonomy" id="2753746"/>
    <lineage>
        <taxon>Bacteria</taxon>
        <taxon>Pseudomonadati</taxon>
        <taxon>Pseudomonadota</taxon>
        <taxon>Alphaproteobacteria</taxon>
        <taxon>Rhodobacterales</taxon>
        <taxon>Paracoccaceae</taxon>
        <taxon>Thermohalobaculum</taxon>
    </lineage>
</organism>
<protein>
    <submittedName>
        <fullName evidence="1">Uncharacterized protein</fullName>
    </submittedName>
</protein>
<proteinExistence type="predicted"/>
<dbReference type="AlphaFoldDB" id="A0A8J7M5Z1"/>
<comment type="caution">
    <text evidence="1">The sequence shown here is derived from an EMBL/GenBank/DDBJ whole genome shotgun (WGS) entry which is preliminary data.</text>
</comment>
<sequence>MNQHYTQQSHEVDELSLAAPASQEHEAGAADAAIERLRASRAEYLRTLTEDARNTGARWLREDASYAQLKCVLWLKAGGSVREKLHRAFAESPLDTVAPRLRALSGVPEWSRNWRWYSIFLDGVLAEWNKIAAEVEQD</sequence>
<evidence type="ECO:0000313" key="1">
    <source>
        <dbReference type="EMBL" id="MBK0398325.1"/>
    </source>
</evidence>
<dbReference type="Proteomes" id="UP000655420">
    <property type="component" value="Unassembled WGS sequence"/>
</dbReference>
<dbReference type="EMBL" id="JAEHHL010000001">
    <property type="protein sequence ID" value="MBK0398325.1"/>
    <property type="molecule type" value="Genomic_DNA"/>
</dbReference>
<reference evidence="1" key="1">
    <citation type="submission" date="2020-12" db="EMBL/GenBank/DDBJ databases">
        <title>Bacterial taxonomy.</title>
        <authorList>
            <person name="Pan X."/>
        </authorList>
    </citation>
    <scope>NUCLEOTIDE SEQUENCE</scope>
    <source>
        <strain evidence="1">M0105</strain>
    </source>
</reference>